<reference evidence="1 2" key="1">
    <citation type="journal article" date="2012" name="Genome Biol.">
        <title>Genome and low-iron response of an oceanic diatom adapted to chronic iron limitation.</title>
        <authorList>
            <person name="Lommer M."/>
            <person name="Specht M."/>
            <person name="Roy A.S."/>
            <person name="Kraemer L."/>
            <person name="Andreson R."/>
            <person name="Gutowska M.A."/>
            <person name="Wolf J."/>
            <person name="Bergner S.V."/>
            <person name="Schilhabel M.B."/>
            <person name="Klostermeier U.C."/>
            <person name="Beiko R.G."/>
            <person name="Rosenstiel P."/>
            <person name="Hippler M."/>
            <person name="Laroche J."/>
        </authorList>
    </citation>
    <scope>NUCLEOTIDE SEQUENCE [LARGE SCALE GENOMIC DNA]</scope>
    <source>
        <strain evidence="1 2">CCMP1005</strain>
    </source>
</reference>
<gene>
    <name evidence="1" type="ORF">THAOC_10912</name>
</gene>
<dbReference type="EMBL" id="AGNL01012288">
    <property type="protein sequence ID" value="EJK67968.1"/>
    <property type="molecule type" value="Genomic_DNA"/>
</dbReference>
<keyword evidence="2" id="KW-1185">Reference proteome</keyword>
<evidence type="ECO:0000313" key="1">
    <source>
        <dbReference type="EMBL" id="EJK67968.1"/>
    </source>
</evidence>
<proteinExistence type="predicted"/>
<accession>K0SNT3</accession>
<evidence type="ECO:0000313" key="2">
    <source>
        <dbReference type="Proteomes" id="UP000266841"/>
    </source>
</evidence>
<dbReference type="Proteomes" id="UP000266841">
    <property type="component" value="Unassembled WGS sequence"/>
</dbReference>
<sequence length="73" mass="7766">MNFAKNSTRQTASAKVYLTFPPDTTLEQLALGVPENFAESLVRFGIEGAVANLLVGVYDGLFDIDDVVVTGGT</sequence>
<comment type="caution">
    <text evidence="1">The sequence shown here is derived from an EMBL/GenBank/DDBJ whole genome shotgun (WGS) entry which is preliminary data.</text>
</comment>
<dbReference type="AlphaFoldDB" id="K0SNT3"/>
<dbReference type="OrthoDB" id="56604at2759"/>
<organism evidence="1 2">
    <name type="scientific">Thalassiosira oceanica</name>
    <name type="common">Marine diatom</name>
    <dbReference type="NCBI Taxonomy" id="159749"/>
    <lineage>
        <taxon>Eukaryota</taxon>
        <taxon>Sar</taxon>
        <taxon>Stramenopiles</taxon>
        <taxon>Ochrophyta</taxon>
        <taxon>Bacillariophyta</taxon>
        <taxon>Coscinodiscophyceae</taxon>
        <taxon>Thalassiosirophycidae</taxon>
        <taxon>Thalassiosirales</taxon>
        <taxon>Thalassiosiraceae</taxon>
        <taxon>Thalassiosira</taxon>
    </lineage>
</organism>
<protein>
    <submittedName>
        <fullName evidence="1">Uncharacterized protein</fullName>
    </submittedName>
</protein>
<feature type="non-terminal residue" evidence="1">
    <location>
        <position position="73"/>
    </location>
</feature>
<name>K0SNT3_THAOC</name>